<dbReference type="GeneID" id="77948022"/>
<dbReference type="Proteomes" id="UP000319293">
    <property type="component" value="Segment"/>
</dbReference>
<protein>
    <submittedName>
        <fullName evidence="1">Uncharacterized protein</fullName>
    </submittedName>
</protein>
<keyword evidence="2" id="KW-1185">Reference proteome</keyword>
<proteinExistence type="predicted"/>
<dbReference type="RefSeq" id="YP_010671770.1">
    <property type="nucleotide sequence ID" value="NC_070971.1"/>
</dbReference>
<evidence type="ECO:0000313" key="2">
    <source>
        <dbReference type="Proteomes" id="UP000319293"/>
    </source>
</evidence>
<organism evidence="1 2">
    <name type="scientific">Pseudomonas virus PBPA162</name>
    <dbReference type="NCBI Taxonomy" id="2588096"/>
    <lineage>
        <taxon>Viruses</taxon>
        <taxon>Duplodnaviria</taxon>
        <taxon>Heunggongvirae</taxon>
        <taxon>Uroviricota</taxon>
        <taxon>Caudoviricetes</taxon>
        <taxon>Queuovirinae</taxon>
        <taxon>Iggyvirus</taxon>
        <taxon>Iggyvirus PBPA162</taxon>
    </lineage>
</organism>
<accession>A0A4Y5TQI7</accession>
<dbReference type="KEGG" id="vg:77948022"/>
<dbReference type="EMBL" id="MK816297">
    <property type="protein sequence ID" value="QDB70841.1"/>
    <property type="molecule type" value="Genomic_DNA"/>
</dbReference>
<name>A0A4Y5TQI7_9CAUD</name>
<evidence type="ECO:0000313" key="1">
    <source>
        <dbReference type="EMBL" id="QDB70841.1"/>
    </source>
</evidence>
<reference evidence="1 2" key="1">
    <citation type="submission" date="2019-04" db="EMBL/GenBank/DDBJ databases">
        <title>Complete genome sequence of a novel bacteriophage, PBPA162, infecting Pseudomonas aeruginosa.</title>
        <authorList>
            <person name="Myung H."/>
            <person name="Hong H."/>
            <person name="Cho J."/>
        </authorList>
    </citation>
    <scope>NUCLEOTIDE SEQUENCE [LARGE SCALE GENOMIC DNA]</scope>
</reference>
<sequence length="73" mass="8180">MQAPTAAEVTQKDISLRNVLVESGHWKCCLNCCEWGAPDNNQTLQPLCRKYNMVPPPKVIVLGCVEHMPDIPF</sequence>